<dbReference type="GO" id="GO:0006351">
    <property type="term" value="P:DNA-templated transcription"/>
    <property type="evidence" value="ECO:0007669"/>
    <property type="project" value="TreeGrafter"/>
</dbReference>
<dbReference type="InterPro" id="IPR005119">
    <property type="entry name" value="LysR_subst-bd"/>
</dbReference>
<dbReference type="PROSITE" id="PS50931">
    <property type="entry name" value="HTH_LYSR"/>
    <property type="match status" value="1"/>
</dbReference>
<dbReference type="Pfam" id="PF03466">
    <property type="entry name" value="LysR_substrate"/>
    <property type="match status" value="1"/>
</dbReference>
<dbReference type="Proteomes" id="UP000075799">
    <property type="component" value="Unassembled WGS sequence"/>
</dbReference>
<dbReference type="SUPFAM" id="SSF46785">
    <property type="entry name" value="Winged helix' DNA-binding domain"/>
    <property type="match status" value="1"/>
</dbReference>
<dbReference type="InterPro" id="IPR000847">
    <property type="entry name" value="LysR_HTH_N"/>
</dbReference>
<dbReference type="SUPFAM" id="SSF53850">
    <property type="entry name" value="Periplasmic binding protein-like II"/>
    <property type="match status" value="1"/>
</dbReference>
<dbReference type="GO" id="GO:0043565">
    <property type="term" value="F:sequence-specific DNA binding"/>
    <property type="evidence" value="ECO:0007669"/>
    <property type="project" value="TreeGrafter"/>
</dbReference>
<comment type="similarity">
    <text evidence="1">Belongs to the LysR transcriptional regulatory family.</text>
</comment>
<keyword evidence="4" id="KW-0804">Transcription</keyword>
<dbReference type="InterPro" id="IPR036390">
    <property type="entry name" value="WH_DNA-bd_sf"/>
</dbReference>
<dbReference type="InterPro" id="IPR036388">
    <property type="entry name" value="WH-like_DNA-bd_sf"/>
</dbReference>
<dbReference type="AlphaFoldDB" id="A0A162FW89"/>
<sequence length="300" mass="33753">MEQLDLNQIRTFVRLVKTGSFTKTAQLMHQPKSRISRKLAALEKDLGVQLIYRTTRQFQLTETGRQFYERAQGLIEGLENLSNEVSEATAEVSGLIKVTAPDDMGVKNLPPLLDEFSKIYPLVYFELQLSQAYIDLVKESVDVAIRVGTLKDSSLRARKVGSVKNIFVATPGFLERYRSWEEVSQLSHLPFVGMSGKGIEVVRASDSKKLDIKPNYVFRANNPGALVEFALLGKGLAFVPEFLCVDHLRSGRLIHVHKNLRGPEVPINIVTPDQKEVPLKIKKFTEFIAKRLKETLASQS</sequence>
<dbReference type="GO" id="GO:0003700">
    <property type="term" value="F:DNA-binding transcription factor activity"/>
    <property type="evidence" value="ECO:0007669"/>
    <property type="project" value="InterPro"/>
</dbReference>
<feature type="coiled-coil region" evidence="5">
    <location>
        <begin position="71"/>
        <end position="98"/>
    </location>
</feature>
<dbReference type="PANTHER" id="PTHR30537">
    <property type="entry name" value="HTH-TYPE TRANSCRIPTIONAL REGULATOR"/>
    <property type="match status" value="1"/>
</dbReference>
<comment type="caution">
    <text evidence="7">The sequence shown here is derived from an EMBL/GenBank/DDBJ whole genome shotgun (WGS) entry which is preliminary data.</text>
</comment>
<evidence type="ECO:0000256" key="2">
    <source>
        <dbReference type="ARBA" id="ARBA00023015"/>
    </source>
</evidence>
<evidence type="ECO:0000256" key="1">
    <source>
        <dbReference type="ARBA" id="ARBA00009437"/>
    </source>
</evidence>
<gene>
    <name evidence="7" type="ORF">AZI87_15035</name>
</gene>
<reference evidence="7 8" key="1">
    <citation type="submission" date="2016-03" db="EMBL/GenBank/DDBJ databases">
        <authorList>
            <person name="Ploux O."/>
        </authorList>
    </citation>
    <scope>NUCLEOTIDE SEQUENCE [LARGE SCALE GENOMIC DNA]</scope>
    <source>
        <strain evidence="7 8">EC13</strain>
    </source>
</reference>
<dbReference type="Pfam" id="PF00126">
    <property type="entry name" value="HTH_1"/>
    <property type="match status" value="1"/>
</dbReference>
<dbReference type="RefSeq" id="WP_063208799.1">
    <property type="nucleotide sequence ID" value="NZ_LUKD01000008.1"/>
</dbReference>
<evidence type="ECO:0000313" key="8">
    <source>
        <dbReference type="Proteomes" id="UP000075799"/>
    </source>
</evidence>
<organism evidence="7 8">
    <name type="scientific">Bdellovibrio bacteriovorus</name>
    <dbReference type="NCBI Taxonomy" id="959"/>
    <lineage>
        <taxon>Bacteria</taxon>
        <taxon>Pseudomonadati</taxon>
        <taxon>Bdellovibrionota</taxon>
        <taxon>Bdellovibrionia</taxon>
        <taxon>Bdellovibrionales</taxon>
        <taxon>Pseudobdellovibrionaceae</taxon>
        <taxon>Bdellovibrio</taxon>
    </lineage>
</organism>
<keyword evidence="3" id="KW-0238">DNA-binding</keyword>
<proteinExistence type="inferred from homology"/>
<name>A0A162FW89_BDEBC</name>
<evidence type="ECO:0000259" key="6">
    <source>
        <dbReference type="PROSITE" id="PS50931"/>
    </source>
</evidence>
<keyword evidence="5" id="KW-0175">Coiled coil</keyword>
<dbReference type="PANTHER" id="PTHR30537:SF81">
    <property type="entry name" value="TRANSCRIPTIONAL REGULATOR-RELATED"/>
    <property type="match status" value="1"/>
</dbReference>
<keyword evidence="2" id="KW-0805">Transcription regulation</keyword>
<dbReference type="Gene3D" id="1.10.10.10">
    <property type="entry name" value="Winged helix-like DNA-binding domain superfamily/Winged helix DNA-binding domain"/>
    <property type="match status" value="1"/>
</dbReference>
<dbReference type="CDD" id="cd08422">
    <property type="entry name" value="PBP2_CrgA_like"/>
    <property type="match status" value="1"/>
</dbReference>
<evidence type="ECO:0000256" key="3">
    <source>
        <dbReference type="ARBA" id="ARBA00023125"/>
    </source>
</evidence>
<evidence type="ECO:0000256" key="5">
    <source>
        <dbReference type="SAM" id="Coils"/>
    </source>
</evidence>
<dbReference type="InterPro" id="IPR058163">
    <property type="entry name" value="LysR-type_TF_proteobact-type"/>
</dbReference>
<dbReference type="OrthoDB" id="5289705at2"/>
<dbReference type="EMBL" id="LUKD01000008">
    <property type="protein sequence ID" value="KYG62609.1"/>
    <property type="molecule type" value="Genomic_DNA"/>
</dbReference>
<dbReference type="FunFam" id="1.10.10.10:FF:000001">
    <property type="entry name" value="LysR family transcriptional regulator"/>
    <property type="match status" value="1"/>
</dbReference>
<protein>
    <submittedName>
        <fullName evidence="7">Transcriptional regulator</fullName>
    </submittedName>
</protein>
<accession>A0A162FW89</accession>
<evidence type="ECO:0000256" key="4">
    <source>
        <dbReference type="ARBA" id="ARBA00023163"/>
    </source>
</evidence>
<dbReference type="Gene3D" id="3.40.190.290">
    <property type="match status" value="1"/>
</dbReference>
<evidence type="ECO:0000313" key="7">
    <source>
        <dbReference type="EMBL" id="KYG62609.1"/>
    </source>
</evidence>
<feature type="domain" description="HTH lysR-type" evidence="6">
    <location>
        <begin position="4"/>
        <end position="61"/>
    </location>
</feature>